<dbReference type="PANTHER" id="PTHR13410:SF9">
    <property type="entry name" value="PROTEIN PBDC1"/>
    <property type="match status" value="1"/>
</dbReference>
<dbReference type="GO" id="GO:0005737">
    <property type="term" value="C:cytoplasm"/>
    <property type="evidence" value="ECO:0007669"/>
    <property type="project" value="TreeGrafter"/>
</dbReference>
<feature type="domain" description="Polysaccharide biosynthesis" evidence="1">
    <location>
        <begin position="31"/>
        <end position="155"/>
    </location>
</feature>
<evidence type="ECO:0000313" key="3">
    <source>
        <dbReference type="Proteomes" id="UP000198287"/>
    </source>
</evidence>
<comment type="caution">
    <text evidence="2">The sequence shown here is derived from an EMBL/GenBank/DDBJ whole genome shotgun (WGS) entry which is preliminary data.</text>
</comment>
<dbReference type="Pfam" id="PF04669">
    <property type="entry name" value="PBDC1"/>
    <property type="match status" value="1"/>
</dbReference>
<gene>
    <name evidence="2" type="ORF">Fcan01_19733</name>
</gene>
<proteinExistence type="predicted"/>
<dbReference type="InterPro" id="IPR021148">
    <property type="entry name" value="Polysacc_synth_dom"/>
</dbReference>
<dbReference type="EMBL" id="LNIX01000017">
    <property type="protein sequence ID" value="OXA45566.1"/>
    <property type="molecule type" value="Genomic_DNA"/>
</dbReference>
<protein>
    <submittedName>
        <fullName evidence="2">Protein PBDC1</fullName>
    </submittedName>
</protein>
<dbReference type="Proteomes" id="UP000198287">
    <property type="component" value="Unassembled WGS sequence"/>
</dbReference>
<dbReference type="InterPro" id="IPR008476">
    <property type="entry name" value="PBDC1_metazoa/fungi"/>
</dbReference>
<dbReference type="AlphaFoldDB" id="A0A226DMX6"/>
<organism evidence="2 3">
    <name type="scientific">Folsomia candida</name>
    <name type="common">Springtail</name>
    <dbReference type="NCBI Taxonomy" id="158441"/>
    <lineage>
        <taxon>Eukaryota</taxon>
        <taxon>Metazoa</taxon>
        <taxon>Ecdysozoa</taxon>
        <taxon>Arthropoda</taxon>
        <taxon>Hexapoda</taxon>
        <taxon>Collembola</taxon>
        <taxon>Entomobryomorpha</taxon>
        <taxon>Isotomoidea</taxon>
        <taxon>Isotomidae</taxon>
        <taxon>Proisotominae</taxon>
        <taxon>Folsomia</taxon>
    </lineage>
</organism>
<evidence type="ECO:0000259" key="1">
    <source>
        <dbReference type="Pfam" id="PF04669"/>
    </source>
</evidence>
<dbReference type="InterPro" id="IPR023139">
    <property type="entry name" value="PBDC1-like_dom_sf"/>
</dbReference>
<sequence>MSFEGLDAGSILAGADALSRPAEEYVNSADVESMWVMKAIEFADVHYNLISSVDPKLLRLTKEDDDRIYHTFKYQFPNFCIDNITIESLKDDNAKEKWRFFCEAFKDMEDYSYGTLLRLNSQKEYTEDNSILVTRIQFLAVEIARNRQGFNDSTYQAKSIVTPDVAQIKLDS</sequence>
<reference evidence="2 3" key="1">
    <citation type="submission" date="2015-12" db="EMBL/GenBank/DDBJ databases">
        <title>The genome of Folsomia candida.</title>
        <authorList>
            <person name="Faddeeva A."/>
            <person name="Derks M.F."/>
            <person name="Anvar Y."/>
            <person name="Smit S."/>
            <person name="Van Straalen N."/>
            <person name="Roelofs D."/>
        </authorList>
    </citation>
    <scope>NUCLEOTIDE SEQUENCE [LARGE SCALE GENOMIC DNA]</scope>
    <source>
        <strain evidence="2 3">VU population</strain>
        <tissue evidence="2">Whole body</tissue>
    </source>
</reference>
<dbReference type="OMA" id="MELMHGA"/>
<dbReference type="Gene3D" id="1.10.3560.10">
    <property type="entry name" value="yst0336 like domain"/>
    <property type="match status" value="1"/>
</dbReference>
<dbReference type="PANTHER" id="PTHR13410">
    <property type="entry name" value="PROTEIN PBDC1"/>
    <property type="match status" value="1"/>
</dbReference>
<accession>A0A226DMX6</accession>
<dbReference type="OrthoDB" id="10248897at2759"/>
<name>A0A226DMX6_FOLCA</name>
<keyword evidence="3" id="KW-1185">Reference proteome</keyword>
<dbReference type="STRING" id="158441.A0A226DMX6"/>
<evidence type="ECO:0000313" key="2">
    <source>
        <dbReference type="EMBL" id="OXA45566.1"/>
    </source>
</evidence>